<accession>A0ABT1EAX5</accession>
<sequence>MKRRKIASILLVGAMVGSMLVGCGQKGDDAKAESGSDGKEVLTVMCPGTASDTYRETYQEIADDFSKDNEFGVEVKYEFYEREQFKTKLTTLMASNSVPDIFFTWELDYLKPFVDGGKVYELTGELDGDTEWKDSFIEGTLDPLTYDGKVYAIPTQSTLATMYYNKQIFEDNGVEVPETYEEFLEVCETLKNNDVTPMTLAATTAWVPAEFVQQLADGIGGMDLYNGIVDGSKKWNDEAHIEAGKEVQNMIDKGYFQDGMLGMSEDEAKALFQQGKAAMYYMGAWEVSTFINEETTPVSSDIGVFNMPAKNPENDGIIVGSVDSSYAIAETCKNKEAAIAFLKYYTSVPAQEKLVYDQGRLPSIKMEFDESKLKPLVIDVMEVSKNAKGMTPWWDRVFGAGEGVEFNNQSLAIFGGDDVQTAFDDLESFAENNADR</sequence>
<feature type="chain" id="PRO_5045602343" evidence="3">
    <location>
        <begin position="24"/>
        <end position="436"/>
    </location>
</feature>
<evidence type="ECO:0000256" key="1">
    <source>
        <dbReference type="ARBA" id="ARBA00008520"/>
    </source>
</evidence>
<protein>
    <submittedName>
        <fullName evidence="4">Extracellular solute-binding protein</fullName>
    </submittedName>
</protein>
<dbReference type="SUPFAM" id="SSF53850">
    <property type="entry name" value="Periplasmic binding protein-like II"/>
    <property type="match status" value="1"/>
</dbReference>
<keyword evidence="2" id="KW-0813">Transport</keyword>
<dbReference type="InterPro" id="IPR006059">
    <property type="entry name" value="SBP"/>
</dbReference>
<dbReference type="PANTHER" id="PTHR43649:SF29">
    <property type="entry name" value="OSMOPROTECTIVE COMPOUNDS-BINDING PROTEIN GGTB"/>
    <property type="match status" value="1"/>
</dbReference>
<dbReference type="Gene3D" id="3.40.190.10">
    <property type="entry name" value="Periplasmic binding protein-like II"/>
    <property type="match status" value="2"/>
</dbReference>
<proteinExistence type="inferred from homology"/>
<feature type="signal peptide" evidence="3">
    <location>
        <begin position="1"/>
        <end position="23"/>
    </location>
</feature>
<dbReference type="EMBL" id="JAMZFW010000016">
    <property type="protein sequence ID" value="MCP1102989.1"/>
    <property type="molecule type" value="Genomic_DNA"/>
</dbReference>
<organism evidence="4 5">
    <name type="scientific">Aequitasia blattaphilus</name>
    <dbReference type="NCBI Taxonomy" id="2949332"/>
    <lineage>
        <taxon>Bacteria</taxon>
        <taxon>Bacillati</taxon>
        <taxon>Bacillota</taxon>
        <taxon>Clostridia</taxon>
        <taxon>Lachnospirales</taxon>
        <taxon>Lachnospiraceae</taxon>
        <taxon>Aequitasia</taxon>
    </lineage>
</organism>
<evidence type="ECO:0000256" key="3">
    <source>
        <dbReference type="SAM" id="SignalP"/>
    </source>
</evidence>
<keyword evidence="5" id="KW-1185">Reference proteome</keyword>
<dbReference type="Pfam" id="PF01547">
    <property type="entry name" value="SBP_bac_1"/>
    <property type="match status" value="1"/>
</dbReference>
<dbReference type="RefSeq" id="WP_262066776.1">
    <property type="nucleotide sequence ID" value="NZ_JAMXOD010000016.1"/>
</dbReference>
<reference evidence="4 5" key="1">
    <citation type="journal article" date="2022" name="Genome Biol. Evol.">
        <title>Host diet, physiology and behaviors set the stage for Lachnospiraceae cladogenesis.</title>
        <authorList>
            <person name="Vera-Ponce De Leon A."/>
            <person name="Schneider M."/>
            <person name="Jahnes B.C."/>
            <person name="Sadowski V."/>
            <person name="Camuy-Velez L.A."/>
            <person name="Duan J."/>
            <person name="Sabree Z.L."/>
        </authorList>
    </citation>
    <scope>NUCLEOTIDE SEQUENCE [LARGE SCALE GENOMIC DNA]</scope>
    <source>
        <strain evidence="4 5">PAL113</strain>
    </source>
</reference>
<keyword evidence="3" id="KW-0732">Signal</keyword>
<comment type="caution">
    <text evidence="4">The sequence shown here is derived from an EMBL/GenBank/DDBJ whole genome shotgun (WGS) entry which is preliminary data.</text>
</comment>
<gene>
    <name evidence="4" type="ORF">NK125_11230</name>
</gene>
<comment type="similarity">
    <text evidence="1">Belongs to the bacterial solute-binding protein 1 family.</text>
</comment>
<dbReference type="Proteomes" id="UP001523566">
    <property type="component" value="Unassembled WGS sequence"/>
</dbReference>
<dbReference type="PANTHER" id="PTHR43649">
    <property type="entry name" value="ARABINOSE-BINDING PROTEIN-RELATED"/>
    <property type="match status" value="1"/>
</dbReference>
<evidence type="ECO:0000256" key="2">
    <source>
        <dbReference type="ARBA" id="ARBA00022448"/>
    </source>
</evidence>
<name>A0ABT1EAX5_9FIRM</name>
<dbReference type="PROSITE" id="PS51257">
    <property type="entry name" value="PROKAR_LIPOPROTEIN"/>
    <property type="match status" value="1"/>
</dbReference>
<dbReference type="InterPro" id="IPR050490">
    <property type="entry name" value="Bact_solute-bd_prot1"/>
</dbReference>
<evidence type="ECO:0000313" key="5">
    <source>
        <dbReference type="Proteomes" id="UP001523566"/>
    </source>
</evidence>
<evidence type="ECO:0000313" key="4">
    <source>
        <dbReference type="EMBL" id="MCP1102989.1"/>
    </source>
</evidence>